<accession>F7YW76</accession>
<dbReference type="SUPFAM" id="SSF53067">
    <property type="entry name" value="Actin-like ATPase domain"/>
    <property type="match status" value="1"/>
</dbReference>
<keyword evidence="3" id="KW-1185">Reference proteome</keyword>
<dbReference type="PATRIC" id="fig|688269.3.peg.1860"/>
<dbReference type="RefSeq" id="WP_013933056.1">
    <property type="nucleotide sequence ID" value="NC_015707.1"/>
</dbReference>
<dbReference type="Gene3D" id="3.30.420.40">
    <property type="match status" value="2"/>
</dbReference>
<protein>
    <submittedName>
        <fullName evidence="2">ROK family protein</fullName>
    </submittedName>
</protein>
<name>F7YW76_9THEM</name>
<dbReference type="InterPro" id="IPR043129">
    <property type="entry name" value="ATPase_NBD"/>
</dbReference>
<dbReference type="PANTHER" id="PTHR18964">
    <property type="entry name" value="ROK (REPRESSOR, ORF, KINASE) FAMILY"/>
    <property type="match status" value="1"/>
</dbReference>
<dbReference type="InterPro" id="IPR011991">
    <property type="entry name" value="ArsR-like_HTH"/>
</dbReference>
<dbReference type="EMBL" id="CP002351">
    <property type="protein sequence ID" value="AEH51848.1"/>
    <property type="molecule type" value="Genomic_DNA"/>
</dbReference>
<dbReference type="CDD" id="cd00090">
    <property type="entry name" value="HTH_ARSR"/>
    <property type="match status" value="1"/>
</dbReference>
<organism evidence="2 3">
    <name type="scientific">Pseudothermotoga thermarum DSM 5069</name>
    <dbReference type="NCBI Taxonomy" id="688269"/>
    <lineage>
        <taxon>Bacteria</taxon>
        <taxon>Thermotogati</taxon>
        <taxon>Thermotogota</taxon>
        <taxon>Thermotogae</taxon>
        <taxon>Thermotogales</taxon>
        <taxon>Thermotogaceae</taxon>
        <taxon>Pseudothermotoga</taxon>
    </lineage>
</organism>
<dbReference type="eggNOG" id="COG1940">
    <property type="taxonomic scope" value="Bacteria"/>
</dbReference>
<dbReference type="InterPro" id="IPR000600">
    <property type="entry name" value="ROK"/>
</dbReference>
<dbReference type="STRING" id="688269.Theth_1806"/>
<dbReference type="KEGG" id="tta:Theth_1806"/>
<dbReference type="Proteomes" id="UP000006804">
    <property type="component" value="Chromosome"/>
</dbReference>
<comment type="similarity">
    <text evidence="1">Belongs to the ROK (NagC/XylR) family.</text>
</comment>
<evidence type="ECO:0000313" key="3">
    <source>
        <dbReference type="Proteomes" id="UP000006804"/>
    </source>
</evidence>
<dbReference type="SUPFAM" id="SSF46785">
    <property type="entry name" value="Winged helix' DNA-binding domain"/>
    <property type="match status" value="1"/>
</dbReference>
<gene>
    <name evidence="2" type="ORF">Theth_1806</name>
</gene>
<dbReference type="Gene3D" id="1.10.10.10">
    <property type="entry name" value="Winged helix-like DNA-binding domain superfamily/Winged helix DNA-binding domain"/>
    <property type="match status" value="1"/>
</dbReference>
<dbReference type="Pfam" id="PF00480">
    <property type="entry name" value="ROK"/>
    <property type="match status" value="1"/>
</dbReference>
<proteinExistence type="inferred from homology"/>
<dbReference type="HOGENOM" id="CLU_036604_13_5_0"/>
<dbReference type="eggNOG" id="COG0640">
    <property type="taxonomic scope" value="Bacteria"/>
</dbReference>
<evidence type="ECO:0000313" key="2">
    <source>
        <dbReference type="EMBL" id="AEH51848.1"/>
    </source>
</evidence>
<sequence>MPAPAMRKQNKQQVLLTIFKKKECSREQLALETKLSLSTLSYILRELTEEQLVTAITLPKSRGRPMQLYRIKPDAWFSIGVKVGREEVRGTLFNALMQNIHTYSVRIMAEMRNNAGYSKAIKEVVENLICEKLLCVGICSSGIVDEKSIIVSHLMNVRNLNVAELLSQMNIENFVLMNDVDALSYAISNIGETNFLVLTYGTGIGASYYKFGKAQHIEIGHSIVSKTGKCYCGQVGCLEYHASEYAVLKAFLNKNFSFEDFAANEEEKYRDKINELRELSKSDFERVRSFYEPAFRLLSLVIGNLLLILKPSKVFFLGEGLTNVEMIKLMKNHVETNFNKEFVNSVVFETANANWEFGVALAGFHKFLHKLVR</sequence>
<dbReference type="PANTHER" id="PTHR18964:SF149">
    <property type="entry name" value="BIFUNCTIONAL UDP-N-ACETYLGLUCOSAMINE 2-EPIMERASE_N-ACETYLMANNOSAMINE KINASE"/>
    <property type="match status" value="1"/>
</dbReference>
<evidence type="ECO:0000256" key="1">
    <source>
        <dbReference type="ARBA" id="ARBA00006479"/>
    </source>
</evidence>
<dbReference type="AlphaFoldDB" id="F7YW76"/>
<dbReference type="InterPro" id="IPR036388">
    <property type="entry name" value="WH-like_DNA-bd_sf"/>
</dbReference>
<dbReference type="OrthoDB" id="9796533at2"/>
<dbReference type="InterPro" id="IPR036390">
    <property type="entry name" value="WH_DNA-bd_sf"/>
</dbReference>
<reference evidence="2 3" key="1">
    <citation type="submission" date="2010-11" db="EMBL/GenBank/DDBJ databases">
        <title>The complete genome of Thermotoga thermarum DSM 5069.</title>
        <authorList>
            <consortium name="US DOE Joint Genome Institute (JGI-PGF)"/>
            <person name="Lucas S."/>
            <person name="Copeland A."/>
            <person name="Lapidus A."/>
            <person name="Bruce D."/>
            <person name="Goodwin L."/>
            <person name="Pitluck S."/>
            <person name="Kyrpides N."/>
            <person name="Mavromatis K."/>
            <person name="Ivanova N."/>
            <person name="Zeytun A."/>
            <person name="Brettin T."/>
            <person name="Detter J.C."/>
            <person name="Tapia R."/>
            <person name="Han C."/>
            <person name="Land M."/>
            <person name="Hauser L."/>
            <person name="Markowitz V."/>
            <person name="Cheng J.-F."/>
            <person name="Hugenholtz P."/>
            <person name="Woyke T."/>
            <person name="Wu D."/>
            <person name="Spring S."/>
            <person name="Schroeder M."/>
            <person name="Brambilla E."/>
            <person name="Klenk H.-P."/>
            <person name="Eisen J.A."/>
        </authorList>
    </citation>
    <scope>NUCLEOTIDE SEQUENCE [LARGE SCALE GENOMIC DNA]</scope>
    <source>
        <strain evidence="2 3">DSM 5069</strain>
    </source>
</reference>